<gene>
    <name evidence="1" type="ORF">EKH83_11815</name>
</gene>
<organism evidence="1 2">
    <name type="scientific">Arcticibacter tournemirensis</name>
    <dbReference type="NCBI Taxonomy" id="699437"/>
    <lineage>
        <taxon>Bacteria</taxon>
        <taxon>Pseudomonadati</taxon>
        <taxon>Bacteroidota</taxon>
        <taxon>Sphingobacteriia</taxon>
        <taxon>Sphingobacteriales</taxon>
        <taxon>Sphingobacteriaceae</taxon>
        <taxon>Arcticibacter</taxon>
    </lineage>
</organism>
<proteinExistence type="predicted"/>
<protein>
    <submittedName>
        <fullName evidence="1">Uncharacterized protein</fullName>
    </submittedName>
</protein>
<dbReference type="Proteomes" id="UP000290848">
    <property type="component" value="Unassembled WGS sequence"/>
</dbReference>
<name>A0A4Q0M9E4_9SPHI</name>
<dbReference type="AlphaFoldDB" id="A0A4Q0M9E4"/>
<dbReference type="RefSeq" id="WP_128769639.1">
    <property type="nucleotide sequence ID" value="NZ_RXOC01000007.1"/>
</dbReference>
<evidence type="ECO:0000313" key="2">
    <source>
        <dbReference type="Proteomes" id="UP000290848"/>
    </source>
</evidence>
<comment type="caution">
    <text evidence="1">The sequence shown here is derived from an EMBL/GenBank/DDBJ whole genome shotgun (WGS) entry which is preliminary data.</text>
</comment>
<reference evidence="1 2" key="1">
    <citation type="submission" date="2018-12" db="EMBL/GenBank/DDBJ databases">
        <title>The Draft Genome Sequence of the Soil Bacterium Pedobacter tournemirensis R1.</title>
        <authorList>
            <person name="He J."/>
        </authorList>
    </citation>
    <scope>NUCLEOTIDE SEQUENCE [LARGE SCALE GENOMIC DNA]</scope>
    <source>
        <strain evidence="1 2">R1</strain>
    </source>
</reference>
<evidence type="ECO:0000313" key="1">
    <source>
        <dbReference type="EMBL" id="RXF69366.1"/>
    </source>
</evidence>
<sequence>MEIESTKQVGDAKEKDLIRLHDVEDFLKHCDEFMPILGNGLETMTQVVSDTLLDAPELESDDSLRCQLKFLRELGFFFKNLIKPA</sequence>
<accession>A0A4Q0M9E4</accession>
<dbReference type="EMBL" id="RXOC01000007">
    <property type="protein sequence ID" value="RXF69366.1"/>
    <property type="molecule type" value="Genomic_DNA"/>
</dbReference>